<dbReference type="Gene3D" id="3.40.50.720">
    <property type="entry name" value="NAD(P)-binding Rossmann-like Domain"/>
    <property type="match status" value="1"/>
</dbReference>
<dbReference type="GO" id="GO:0004300">
    <property type="term" value="F:enoyl-CoA hydratase activity"/>
    <property type="evidence" value="ECO:0007669"/>
    <property type="project" value="TreeGrafter"/>
</dbReference>
<dbReference type="AlphaFoldDB" id="A0A915CUT7"/>
<evidence type="ECO:0000313" key="1">
    <source>
        <dbReference type="Proteomes" id="UP000887574"/>
    </source>
</evidence>
<proteinExistence type="predicted"/>
<sequence>MILTGKTVKAQKAKSIGLVDQIVQPIGPGLKDAAVGTHEYLEQIAVKAAKDMSSGSLKVERKRPTMERMVNYFATRRPLIDSLFLRMARDKVIKATFGELTQTFQSEALIGLFHGSTECKKDKYGRARPTKEVGVIDSLIDTSHDALDRGLKQISNQLDGSVKRKKYSLAERDVFFSQLKPSVDYSDLSNVDVS</sequence>
<keyword evidence="1" id="KW-1185">Reference proteome</keyword>
<dbReference type="GO" id="GO:0016509">
    <property type="term" value="F:long-chain (3S)-3-hydroxyacyl-CoA dehydrogenase (NAD+) activity"/>
    <property type="evidence" value="ECO:0007669"/>
    <property type="project" value="TreeGrafter"/>
</dbReference>
<dbReference type="Gene3D" id="3.90.226.10">
    <property type="entry name" value="2-enoyl-CoA Hydratase, Chain A, domain 1"/>
    <property type="match status" value="1"/>
</dbReference>
<name>A0A915CUT7_9BILA</name>
<dbReference type="PANTHER" id="PTHR43612:SF3">
    <property type="entry name" value="TRIFUNCTIONAL ENZYME SUBUNIT ALPHA, MITOCHONDRIAL"/>
    <property type="match status" value="1"/>
</dbReference>
<dbReference type="PANTHER" id="PTHR43612">
    <property type="entry name" value="TRIFUNCTIONAL ENZYME SUBUNIT ALPHA"/>
    <property type="match status" value="1"/>
</dbReference>
<accession>A0A915CUT7</accession>
<evidence type="ECO:0000313" key="2">
    <source>
        <dbReference type="WBParaSite" id="jg12879"/>
    </source>
</evidence>
<reference evidence="2" key="1">
    <citation type="submission" date="2022-11" db="UniProtKB">
        <authorList>
            <consortium name="WormBaseParasite"/>
        </authorList>
    </citation>
    <scope>IDENTIFICATION</scope>
</reference>
<dbReference type="GO" id="GO:0006635">
    <property type="term" value="P:fatty acid beta-oxidation"/>
    <property type="evidence" value="ECO:0007669"/>
    <property type="project" value="TreeGrafter"/>
</dbReference>
<dbReference type="WBParaSite" id="jg12879">
    <property type="protein sequence ID" value="jg12879"/>
    <property type="gene ID" value="jg12879"/>
</dbReference>
<dbReference type="InterPro" id="IPR029045">
    <property type="entry name" value="ClpP/crotonase-like_dom_sf"/>
</dbReference>
<dbReference type="InterPro" id="IPR050136">
    <property type="entry name" value="FA_oxidation_alpha_subunit"/>
</dbReference>
<dbReference type="Proteomes" id="UP000887574">
    <property type="component" value="Unplaced"/>
</dbReference>
<dbReference type="SUPFAM" id="SSF52096">
    <property type="entry name" value="ClpP/crotonase"/>
    <property type="match status" value="1"/>
</dbReference>
<dbReference type="GO" id="GO:0016507">
    <property type="term" value="C:mitochondrial fatty acid beta-oxidation multienzyme complex"/>
    <property type="evidence" value="ECO:0007669"/>
    <property type="project" value="TreeGrafter"/>
</dbReference>
<organism evidence="1 2">
    <name type="scientific">Ditylenchus dipsaci</name>
    <dbReference type="NCBI Taxonomy" id="166011"/>
    <lineage>
        <taxon>Eukaryota</taxon>
        <taxon>Metazoa</taxon>
        <taxon>Ecdysozoa</taxon>
        <taxon>Nematoda</taxon>
        <taxon>Chromadorea</taxon>
        <taxon>Rhabditida</taxon>
        <taxon>Tylenchina</taxon>
        <taxon>Tylenchomorpha</taxon>
        <taxon>Sphaerularioidea</taxon>
        <taxon>Anguinidae</taxon>
        <taxon>Anguininae</taxon>
        <taxon>Ditylenchus</taxon>
    </lineage>
</organism>
<protein>
    <submittedName>
        <fullName evidence="2">Uncharacterized protein</fullName>
    </submittedName>
</protein>